<reference evidence="7" key="1">
    <citation type="journal article" date="2016" name="Nature">
        <title>The genome of the seagrass Zostera marina reveals angiosperm adaptation to the sea.</title>
        <authorList>
            <person name="Olsen J.L."/>
            <person name="Rouze P."/>
            <person name="Verhelst B."/>
            <person name="Lin Y.-C."/>
            <person name="Bayer T."/>
            <person name="Collen J."/>
            <person name="Dattolo E."/>
            <person name="De Paoli E."/>
            <person name="Dittami S."/>
            <person name="Maumus F."/>
            <person name="Michel G."/>
            <person name="Kersting A."/>
            <person name="Lauritano C."/>
            <person name="Lohaus R."/>
            <person name="Toepel M."/>
            <person name="Tonon T."/>
            <person name="Vanneste K."/>
            <person name="Amirebrahimi M."/>
            <person name="Brakel J."/>
            <person name="Bostroem C."/>
            <person name="Chovatia M."/>
            <person name="Grimwood J."/>
            <person name="Jenkins J.W."/>
            <person name="Jueterbock A."/>
            <person name="Mraz A."/>
            <person name="Stam W.T."/>
            <person name="Tice H."/>
            <person name="Bornberg-Bauer E."/>
            <person name="Green P.J."/>
            <person name="Pearson G.A."/>
            <person name="Procaccini G."/>
            <person name="Duarte C.M."/>
            <person name="Schmutz J."/>
            <person name="Reusch T.B.H."/>
            <person name="Van de Peer Y."/>
        </authorList>
    </citation>
    <scope>NUCLEOTIDE SEQUENCE [LARGE SCALE GENOMIC DNA]</scope>
    <source>
        <strain evidence="7">cv. Finnish</strain>
    </source>
</reference>
<feature type="domain" description="Glycosyltransferase N-terminal" evidence="5">
    <location>
        <begin position="12"/>
        <end position="247"/>
    </location>
</feature>
<evidence type="ECO:0000313" key="7">
    <source>
        <dbReference type="Proteomes" id="UP000036987"/>
    </source>
</evidence>
<dbReference type="Pfam" id="PF00201">
    <property type="entry name" value="UDPGT"/>
    <property type="match status" value="1"/>
</dbReference>
<accession>A0A0K9P909</accession>
<evidence type="ECO:0000259" key="5">
    <source>
        <dbReference type="Pfam" id="PF26168"/>
    </source>
</evidence>
<dbReference type="GO" id="GO:0050404">
    <property type="term" value="F:zeatin O-beta-D-xylosyltransferase activity"/>
    <property type="evidence" value="ECO:0007669"/>
    <property type="project" value="UniProtKB-ARBA"/>
</dbReference>
<keyword evidence="7" id="KW-1185">Reference proteome</keyword>
<dbReference type="InterPro" id="IPR058980">
    <property type="entry name" value="Glyco_transf_N"/>
</dbReference>
<keyword evidence="2 3" id="KW-0808">Transferase</keyword>
<evidence type="ECO:0000256" key="2">
    <source>
        <dbReference type="ARBA" id="ARBA00022679"/>
    </source>
</evidence>
<keyword evidence="3" id="KW-0328">Glycosyltransferase</keyword>
<dbReference type="OrthoDB" id="5835829at2759"/>
<dbReference type="STRING" id="29655.A0A0K9P909"/>
<dbReference type="Proteomes" id="UP000036987">
    <property type="component" value="Unassembled WGS sequence"/>
</dbReference>
<dbReference type="PANTHER" id="PTHR48044:SF22">
    <property type="entry name" value="GLYCOSYLTRANSFERASE"/>
    <property type="match status" value="1"/>
</dbReference>
<dbReference type="CDD" id="cd03784">
    <property type="entry name" value="GT1_Gtf-like"/>
    <property type="match status" value="1"/>
</dbReference>
<comment type="similarity">
    <text evidence="1 3">Belongs to the UDP-glycosyltransferase family.</text>
</comment>
<name>A0A0K9P909_ZOSMR</name>
<evidence type="ECO:0000256" key="4">
    <source>
        <dbReference type="RuleBase" id="RU362057"/>
    </source>
</evidence>
<protein>
    <recommendedName>
        <fullName evidence="4">Glycosyltransferase</fullName>
        <ecNumber evidence="4">2.4.1.-</ecNumber>
    </recommendedName>
</protein>
<dbReference type="PANTHER" id="PTHR48044">
    <property type="entry name" value="GLYCOSYLTRANSFERASE"/>
    <property type="match status" value="1"/>
</dbReference>
<evidence type="ECO:0000256" key="3">
    <source>
        <dbReference type="RuleBase" id="RU003718"/>
    </source>
</evidence>
<dbReference type="OMA" id="CCRQINE"/>
<dbReference type="Pfam" id="PF26168">
    <property type="entry name" value="Glyco_transf_N"/>
    <property type="match status" value="1"/>
</dbReference>
<dbReference type="PROSITE" id="PS00375">
    <property type="entry name" value="UDPGT"/>
    <property type="match status" value="1"/>
</dbReference>
<dbReference type="EC" id="2.4.1.-" evidence="4"/>
<dbReference type="Gene3D" id="3.40.50.2000">
    <property type="entry name" value="Glycogen Phosphorylase B"/>
    <property type="match status" value="2"/>
</dbReference>
<dbReference type="InterPro" id="IPR035595">
    <property type="entry name" value="UDP_glycos_trans_CS"/>
</dbReference>
<proteinExistence type="inferred from homology"/>
<dbReference type="GO" id="GO:0035251">
    <property type="term" value="F:UDP-glucosyltransferase activity"/>
    <property type="evidence" value="ECO:0000318"/>
    <property type="project" value="GO_Central"/>
</dbReference>
<dbReference type="InterPro" id="IPR002213">
    <property type="entry name" value="UDP_glucos_trans"/>
</dbReference>
<dbReference type="FunFam" id="3.40.50.2000:FF:000238">
    <property type="entry name" value="Glycosyltransferase"/>
    <property type="match status" value="1"/>
</dbReference>
<evidence type="ECO:0000256" key="1">
    <source>
        <dbReference type="ARBA" id="ARBA00009995"/>
    </source>
</evidence>
<sequence>MTTTMPELSTVDVVMVVVPFPAQGHLNQLLHFCHFVCSYDIPVHFIGSITHNRQVRSRLHGWNPVAFPNLQFHDFPIPAYAVPPPDPHSSIKFPSHLQPAFDAALLHLRPHLSLLIKSLSGITTRVIVVHDSLMSFAANLSADLSNVESYAFHSVSAFATLLFQWESRGIMMEQSMKICPNVPVVSSDGCFTSDFVEFVKRQHKLTAAGNGRIINTCRPIEAKFIDLFAKEPNLQNKPLFAIGPLNPVTLEEHDKVEDVNLNLVPRKRHECLRWLDKQPESSVIYISFGTTSTLCCRQINELSAGLDRSQMKFLWVPREADKGDIFEGECFSSSVSEDEATNKKSSAVSTLATKGKGIVLRGWAPQLEILGHPAVGCFMTHCGWNSCIESMSFGVPMAAWPLHSEQPRCAVLVTEILRVGIPVRDWGRRDEIVTAENIESVIKRLMLSSEGNEVRSRAKSLGSSIRQATFDGGDSKKEFESFISHICRP</sequence>
<organism evidence="6 7">
    <name type="scientific">Zostera marina</name>
    <name type="common">Eelgrass</name>
    <dbReference type="NCBI Taxonomy" id="29655"/>
    <lineage>
        <taxon>Eukaryota</taxon>
        <taxon>Viridiplantae</taxon>
        <taxon>Streptophyta</taxon>
        <taxon>Embryophyta</taxon>
        <taxon>Tracheophyta</taxon>
        <taxon>Spermatophyta</taxon>
        <taxon>Magnoliopsida</taxon>
        <taxon>Liliopsida</taxon>
        <taxon>Zosteraceae</taxon>
        <taxon>Zostera</taxon>
    </lineage>
</organism>
<comment type="caution">
    <text evidence="6">The sequence shown here is derived from an EMBL/GenBank/DDBJ whole genome shotgun (WGS) entry which is preliminary data.</text>
</comment>
<dbReference type="GO" id="GO:0009690">
    <property type="term" value="P:cytokinin metabolic process"/>
    <property type="evidence" value="ECO:0007669"/>
    <property type="project" value="UniProtKB-ARBA"/>
</dbReference>
<dbReference type="AlphaFoldDB" id="A0A0K9P909"/>
<evidence type="ECO:0000313" key="6">
    <source>
        <dbReference type="EMBL" id="KMZ64625.1"/>
    </source>
</evidence>
<dbReference type="EMBL" id="LFYR01001125">
    <property type="protein sequence ID" value="KMZ64625.1"/>
    <property type="molecule type" value="Genomic_DNA"/>
</dbReference>
<dbReference type="SUPFAM" id="SSF53756">
    <property type="entry name" value="UDP-Glycosyltransferase/glycogen phosphorylase"/>
    <property type="match status" value="1"/>
</dbReference>
<gene>
    <name evidence="6" type="ORF">ZOSMA_35G00820</name>
</gene>
<dbReference type="FunFam" id="3.40.50.2000:FF:000060">
    <property type="entry name" value="Glycosyltransferase"/>
    <property type="match status" value="1"/>
</dbReference>